<feature type="region of interest" description="Disordered" evidence="1">
    <location>
        <begin position="13"/>
        <end position="91"/>
    </location>
</feature>
<evidence type="ECO:0000313" key="3">
    <source>
        <dbReference type="Proteomes" id="UP000314294"/>
    </source>
</evidence>
<feature type="compositionally biased region" description="Basic and acidic residues" evidence="1">
    <location>
        <begin position="64"/>
        <end position="76"/>
    </location>
</feature>
<sequence length="91" mass="9690">MWWWGAEPDFLGARPAGSGAAVAERSRMRPRRASSGLTGGPEQQASVTTATGDDETPARPNETALKRFRVERERGSHGASGPDSPVINSRA</sequence>
<dbReference type="EMBL" id="SRLO01001156">
    <property type="protein sequence ID" value="TNN40833.1"/>
    <property type="molecule type" value="Genomic_DNA"/>
</dbReference>
<keyword evidence="3" id="KW-1185">Reference proteome</keyword>
<feature type="compositionally biased region" description="Polar residues" evidence="1">
    <location>
        <begin position="41"/>
        <end position="51"/>
    </location>
</feature>
<organism evidence="2 3">
    <name type="scientific">Liparis tanakae</name>
    <name type="common">Tanaka's snailfish</name>
    <dbReference type="NCBI Taxonomy" id="230148"/>
    <lineage>
        <taxon>Eukaryota</taxon>
        <taxon>Metazoa</taxon>
        <taxon>Chordata</taxon>
        <taxon>Craniata</taxon>
        <taxon>Vertebrata</taxon>
        <taxon>Euteleostomi</taxon>
        <taxon>Actinopterygii</taxon>
        <taxon>Neopterygii</taxon>
        <taxon>Teleostei</taxon>
        <taxon>Neoteleostei</taxon>
        <taxon>Acanthomorphata</taxon>
        <taxon>Eupercaria</taxon>
        <taxon>Perciformes</taxon>
        <taxon>Cottioidei</taxon>
        <taxon>Cottales</taxon>
        <taxon>Liparidae</taxon>
        <taxon>Liparis</taxon>
    </lineage>
</organism>
<reference evidence="2 3" key="1">
    <citation type="submission" date="2019-03" db="EMBL/GenBank/DDBJ databases">
        <title>First draft genome of Liparis tanakae, snailfish: a comprehensive survey of snailfish specific genes.</title>
        <authorList>
            <person name="Kim W."/>
            <person name="Song I."/>
            <person name="Jeong J.-H."/>
            <person name="Kim D."/>
            <person name="Kim S."/>
            <person name="Ryu S."/>
            <person name="Song J.Y."/>
            <person name="Lee S.K."/>
        </authorList>
    </citation>
    <scope>NUCLEOTIDE SEQUENCE [LARGE SCALE GENOMIC DNA]</scope>
    <source>
        <tissue evidence="2">Muscle</tissue>
    </source>
</reference>
<gene>
    <name evidence="2" type="ORF">EYF80_049006</name>
</gene>
<evidence type="ECO:0000313" key="2">
    <source>
        <dbReference type="EMBL" id="TNN40833.1"/>
    </source>
</evidence>
<proteinExistence type="predicted"/>
<evidence type="ECO:0000256" key="1">
    <source>
        <dbReference type="SAM" id="MobiDB-lite"/>
    </source>
</evidence>
<name>A0A4Z2FJ82_9TELE</name>
<protein>
    <submittedName>
        <fullName evidence="2">Uncharacterized protein</fullName>
    </submittedName>
</protein>
<dbReference type="AlphaFoldDB" id="A0A4Z2FJ82"/>
<comment type="caution">
    <text evidence="2">The sequence shown here is derived from an EMBL/GenBank/DDBJ whole genome shotgun (WGS) entry which is preliminary data.</text>
</comment>
<dbReference type="Proteomes" id="UP000314294">
    <property type="component" value="Unassembled WGS sequence"/>
</dbReference>
<accession>A0A4Z2FJ82</accession>